<dbReference type="RefSeq" id="WP_184724455.1">
    <property type="nucleotide sequence ID" value="NZ_JACHIW010000001.1"/>
</dbReference>
<name>A0A840PTD3_9PSEU</name>
<dbReference type="AlphaFoldDB" id="A0A840PTD3"/>
<dbReference type="Gene3D" id="3.20.20.140">
    <property type="entry name" value="Metal-dependent hydrolases"/>
    <property type="match status" value="1"/>
</dbReference>
<dbReference type="Proteomes" id="UP000584374">
    <property type="component" value="Unassembled WGS sequence"/>
</dbReference>
<accession>A0A840PTD3</accession>
<organism evidence="1 2">
    <name type="scientific">Saccharopolyspora phatthalungensis</name>
    <dbReference type="NCBI Taxonomy" id="664693"/>
    <lineage>
        <taxon>Bacteria</taxon>
        <taxon>Bacillati</taxon>
        <taxon>Actinomycetota</taxon>
        <taxon>Actinomycetes</taxon>
        <taxon>Pseudonocardiales</taxon>
        <taxon>Pseudonocardiaceae</taxon>
        <taxon>Saccharopolyspora</taxon>
    </lineage>
</organism>
<dbReference type="EMBL" id="JACHIW010000001">
    <property type="protein sequence ID" value="MBB5153552.1"/>
    <property type="molecule type" value="Genomic_DNA"/>
</dbReference>
<proteinExistence type="predicted"/>
<reference evidence="1 2" key="1">
    <citation type="submission" date="2020-08" db="EMBL/GenBank/DDBJ databases">
        <title>Sequencing the genomes of 1000 actinobacteria strains.</title>
        <authorList>
            <person name="Klenk H.-P."/>
        </authorList>
    </citation>
    <scope>NUCLEOTIDE SEQUENCE [LARGE SCALE GENOMIC DNA]</scope>
    <source>
        <strain evidence="1 2">DSM 45584</strain>
    </source>
</reference>
<gene>
    <name evidence="1" type="ORF">BJ970_001086</name>
</gene>
<evidence type="ECO:0000313" key="2">
    <source>
        <dbReference type="Proteomes" id="UP000584374"/>
    </source>
</evidence>
<evidence type="ECO:0000313" key="1">
    <source>
        <dbReference type="EMBL" id="MBB5153552.1"/>
    </source>
</evidence>
<evidence type="ECO:0008006" key="3">
    <source>
        <dbReference type="Google" id="ProtNLM"/>
    </source>
</evidence>
<comment type="caution">
    <text evidence="1">The sequence shown here is derived from an EMBL/GenBank/DDBJ whole genome shotgun (WGS) entry which is preliminary data.</text>
</comment>
<protein>
    <recommendedName>
        <fullName evidence="3">DUF3604 domain-containing protein</fullName>
    </recommendedName>
</protein>
<keyword evidence="2" id="KW-1185">Reference proteome</keyword>
<sequence length="746" mass="80030">MTQQIVRAGRPVAIHPERHTGEETFWPYGRLGSVAASSPPAWVAGGYGTLVIKHTVGPYGIDDAGGLKLLWVVQADIGIPQFDDPAAAGYTSVRTTGDARLVPRWAKRASVRPWSKGIHIDVMDGSLAPGDVVEIIVGDRSSGGPGTRAQSYAEHDAALRLLVDPFATGVFYPVAGDTGFHVVAGPADRLIATVRGTADGRPATLSVRAVDRYGNVAVSYRGVVTVRDAGGKDALARLTFGEREAGVVTAPLPVARGDRAVWFEVADERGLTAVSNPLPARGSATVLWGDTQGQTGETVGAGTIEEFFEYARDVARLDFVAHSANDFQITSGAYAESLRACDRYSDEGEFAAFGGFEWSGTTPVGGDHNVLYADTTNAPLARSSHALVDDLGDVDTDAPTVRDLYGVLERSGADAVCVPHVGGRRVELSLIDPRHAPVLEIVSVHGWFEWLALEALELGLIVGVIGASDDHSGRPGGSFPTSPAFGTRNGLAAVQTDDLSRSGILRAMRARHCYATTGERILLDVRSGPYRMGDHWRSPAAPVIEVDVAGTAPVEAVEVLDAHGVIARWEPDLPMSRRRLRVAWRGARDRNRRRTQDWSGGLTLVGACIREARTWAFDHPDQGLTLVGERELAWHSTTNGDSDGVEFETDTDAERILFRAGGVELDIDLVGIKWHREFPLDAGVDRAVTVTRLAEKHGACTAHVVFDRLPLRPGRNPYFVKVHQADGHLAWASPMHVDAEPSSAVS</sequence>